<name>A0A0S7BUE2_9CHLR</name>
<dbReference type="CDD" id="cd06582">
    <property type="entry name" value="TM_PBP1_LivH_like"/>
    <property type="match status" value="1"/>
</dbReference>
<dbReference type="GO" id="GO:1903806">
    <property type="term" value="P:L-isoleucine import across plasma membrane"/>
    <property type="evidence" value="ECO:0007669"/>
    <property type="project" value="TreeGrafter"/>
</dbReference>
<dbReference type="GO" id="GO:0015190">
    <property type="term" value="F:L-leucine transmembrane transporter activity"/>
    <property type="evidence" value="ECO:0007669"/>
    <property type="project" value="TreeGrafter"/>
</dbReference>
<dbReference type="PANTHER" id="PTHR11795:SF371">
    <property type="entry name" value="HIGH-AFFINITY BRANCHED-CHAIN AMINO ACID TRANSPORT SYSTEM PERMEASE PROTEIN LIVH"/>
    <property type="match status" value="1"/>
</dbReference>
<feature type="transmembrane region" description="Helical" evidence="10">
    <location>
        <begin position="259"/>
        <end position="280"/>
    </location>
</feature>
<keyword evidence="8 10" id="KW-0472">Membrane</keyword>
<keyword evidence="7 10" id="KW-1133">Transmembrane helix</keyword>
<dbReference type="OrthoDB" id="9807115at2"/>
<dbReference type="GO" id="GO:0005304">
    <property type="term" value="F:L-valine transmembrane transporter activity"/>
    <property type="evidence" value="ECO:0007669"/>
    <property type="project" value="TreeGrafter"/>
</dbReference>
<feature type="transmembrane region" description="Helical" evidence="10">
    <location>
        <begin position="334"/>
        <end position="351"/>
    </location>
</feature>
<evidence type="ECO:0000256" key="1">
    <source>
        <dbReference type="ARBA" id="ARBA00004651"/>
    </source>
</evidence>
<organism evidence="11">
    <name type="scientific">Flexilinea flocculi</name>
    <dbReference type="NCBI Taxonomy" id="1678840"/>
    <lineage>
        <taxon>Bacteria</taxon>
        <taxon>Bacillati</taxon>
        <taxon>Chloroflexota</taxon>
        <taxon>Anaerolineae</taxon>
        <taxon>Anaerolineales</taxon>
        <taxon>Anaerolineaceae</taxon>
        <taxon>Flexilinea</taxon>
    </lineage>
</organism>
<evidence type="ECO:0000256" key="6">
    <source>
        <dbReference type="ARBA" id="ARBA00022970"/>
    </source>
</evidence>
<dbReference type="GO" id="GO:0015192">
    <property type="term" value="F:L-phenylalanine transmembrane transporter activity"/>
    <property type="evidence" value="ECO:0007669"/>
    <property type="project" value="TreeGrafter"/>
</dbReference>
<dbReference type="Proteomes" id="UP000053370">
    <property type="component" value="Unassembled WGS sequence"/>
</dbReference>
<keyword evidence="6" id="KW-0029">Amino-acid transport</keyword>
<evidence type="ECO:0000313" key="12">
    <source>
        <dbReference type="Proteomes" id="UP000053370"/>
    </source>
</evidence>
<feature type="transmembrane region" description="Helical" evidence="10">
    <location>
        <begin position="90"/>
        <end position="108"/>
    </location>
</feature>
<evidence type="ECO:0000256" key="7">
    <source>
        <dbReference type="ARBA" id="ARBA00022989"/>
    </source>
</evidence>
<evidence type="ECO:0000256" key="3">
    <source>
        <dbReference type="ARBA" id="ARBA00022475"/>
    </source>
</evidence>
<dbReference type="PANTHER" id="PTHR11795">
    <property type="entry name" value="BRANCHED-CHAIN AMINO ACID TRANSPORT SYSTEM PERMEASE PROTEIN LIVH"/>
    <property type="match status" value="1"/>
</dbReference>
<dbReference type="GO" id="GO:0015188">
    <property type="term" value="F:L-isoleucine transmembrane transporter activity"/>
    <property type="evidence" value="ECO:0007669"/>
    <property type="project" value="TreeGrafter"/>
</dbReference>
<dbReference type="GO" id="GO:0042941">
    <property type="term" value="P:D-alanine transmembrane transport"/>
    <property type="evidence" value="ECO:0007669"/>
    <property type="project" value="TreeGrafter"/>
</dbReference>
<reference evidence="11" key="1">
    <citation type="journal article" date="2015" name="Genome Announc.">
        <title>Draft Genome Sequence of Anaerolineae Strain TC1, a Novel Isolate from a Methanogenic Wastewater Treatment System.</title>
        <authorList>
            <person name="Matsuura N."/>
            <person name="Tourlousse D.M."/>
            <person name="Sun L."/>
            <person name="Toyonaga M."/>
            <person name="Kuroda K."/>
            <person name="Ohashi A."/>
            <person name="Cruz R."/>
            <person name="Yamaguchi T."/>
            <person name="Sekiguchi Y."/>
        </authorList>
    </citation>
    <scope>NUCLEOTIDE SEQUENCE [LARGE SCALE GENOMIC DNA]</scope>
    <source>
        <strain evidence="11">TC1</strain>
    </source>
</reference>
<proteinExistence type="inferred from homology"/>
<dbReference type="GO" id="GO:0015808">
    <property type="term" value="P:L-alanine transport"/>
    <property type="evidence" value="ECO:0007669"/>
    <property type="project" value="TreeGrafter"/>
</dbReference>
<feature type="transmembrane region" description="Helical" evidence="10">
    <location>
        <begin position="120"/>
        <end position="142"/>
    </location>
</feature>
<evidence type="ECO:0000256" key="2">
    <source>
        <dbReference type="ARBA" id="ARBA00022448"/>
    </source>
</evidence>
<feature type="transmembrane region" description="Helical" evidence="10">
    <location>
        <begin position="300"/>
        <end position="322"/>
    </location>
</feature>
<evidence type="ECO:0000313" key="11">
    <source>
        <dbReference type="EMBL" id="GAP40534.1"/>
    </source>
</evidence>
<keyword evidence="4" id="KW-0997">Cell inner membrane</keyword>
<feature type="transmembrane region" description="Helical" evidence="10">
    <location>
        <begin position="211"/>
        <end position="230"/>
    </location>
</feature>
<dbReference type="Pfam" id="PF02653">
    <property type="entry name" value="BPD_transp_2"/>
    <property type="match status" value="1"/>
</dbReference>
<evidence type="ECO:0000256" key="10">
    <source>
        <dbReference type="SAM" id="Phobius"/>
    </source>
</evidence>
<dbReference type="PATRIC" id="fig|1678840.3.peg.1807"/>
<feature type="transmembrane region" description="Helical" evidence="10">
    <location>
        <begin position="21"/>
        <end position="40"/>
    </location>
</feature>
<keyword evidence="12" id="KW-1185">Reference proteome</keyword>
<dbReference type="AlphaFoldDB" id="A0A0S7BUE2"/>
<protein>
    <submittedName>
        <fullName evidence="11">Branched-chain amino acid ABC-type transport system, permease component</fullName>
    </submittedName>
</protein>
<dbReference type="EMBL" id="DF968181">
    <property type="protein sequence ID" value="GAP40534.1"/>
    <property type="molecule type" value="Genomic_DNA"/>
</dbReference>
<evidence type="ECO:0000256" key="5">
    <source>
        <dbReference type="ARBA" id="ARBA00022692"/>
    </source>
</evidence>
<dbReference type="STRING" id="1678840.ATC1_13510"/>
<dbReference type="InterPro" id="IPR001851">
    <property type="entry name" value="ABC_transp_permease"/>
</dbReference>
<keyword evidence="5 10" id="KW-0812">Transmembrane</keyword>
<dbReference type="GO" id="GO:0005886">
    <property type="term" value="C:plasma membrane"/>
    <property type="evidence" value="ECO:0007669"/>
    <property type="project" value="UniProtKB-SubCell"/>
</dbReference>
<dbReference type="RefSeq" id="WP_062279908.1">
    <property type="nucleotide sequence ID" value="NZ_DF968181.1"/>
</dbReference>
<evidence type="ECO:0000256" key="4">
    <source>
        <dbReference type="ARBA" id="ARBA00022519"/>
    </source>
</evidence>
<evidence type="ECO:0000256" key="9">
    <source>
        <dbReference type="ARBA" id="ARBA00037998"/>
    </source>
</evidence>
<sequence length="367" mass="39732">MDAEKPHHQPSAKQTVKRINWLRWIVGVIAGAYVLYRIIIQIIQPEYGPVYWLGFLNTGLIVGGMYSLIAIGYTLVYGVMLLINFAHGDIMMLGCFAGYFTFEFFNFLKVGESNFLNAYPVPAIILAFLIGASVSAVSGFYLEKIAYRPLRNSHVRLAPLISAVGASIFLETAAQIMFGANKKTYKNPLLLERGTGWNIKMGDGMIVITKTGVFSLIMAVVLMIALYFFVQKTKLGKSIRAVSQDKNTAQLMGINLDRVTSQTFIISGILAGSAGVMWGLHNGLFNHFVGFLPGIKAFTAAVLGGIGNIPGAMAGGMILGIVESVGPAFLGIDFQLKDVIAFTILILVLILKPSGLFGKSSSSVEKV</sequence>
<comment type="similarity">
    <text evidence="9">Belongs to the binding-protein-dependent transport system permease family. LivHM subfamily.</text>
</comment>
<accession>A0A0S7BUE2</accession>
<feature type="transmembrane region" description="Helical" evidence="10">
    <location>
        <begin position="154"/>
        <end position="178"/>
    </location>
</feature>
<dbReference type="InterPro" id="IPR052157">
    <property type="entry name" value="BCAA_transport_permease"/>
</dbReference>
<comment type="subcellular location">
    <subcellularLocation>
        <location evidence="1">Cell membrane</location>
        <topology evidence="1">Multi-pass membrane protein</topology>
    </subcellularLocation>
</comment>
<keyword evidence="2" id="KW-0813">Transport</keyword>
<keyword evidence="3" id="KW-1003">Cell membrane</keyword>
<evidence type="ECO:0000256" key="8">
    <source>
        <dbReference type="ARBA" id="ARBA00023136"/>
    </source>
</evidence>
<gene>
    <name evidence="11" type="ORF">ATC1_13510</name>
</gene>